<evidence type="ECO:0000256" key="1">
    <source>
        <dbReference type="ARBA" id="ARBA00022448"/>
    </source>
</evidence>
<organism evidence="5 6">
    <name type="scientific">Streptosporangium carneum</name>
    <dbReference type="NCBI Taxonomy" id="47481"/>
    <lineage>
        <taxon>Bacteria</taxon>
        <taxon>Bacillati</taxon>
        <taxon>Actinomycetota</taxon>
        <taxon>Actinomycetes</taxon>
        <taxon>Streptosporangiales</taxon>
        <taxon>Streptosporangiaceae</taxon>
        <taxon>Streptosporangium</taxon>
    </lineage>
</organism>
<evidence type="ECO:0000256" key="3">
    <source>
        <dbReference type="ARBA" id="ARBA00022840"/>
    </source>
</evidence>
<keyword evidence="3 5" id="KW-0067">ATP-binding</keyword>
<name>A0A9W6MAJ9_9ACTN</name>
<feature type="domain" description="ABC transporter" evidence="4">
    <location>
        <begin position="20"/>
        <end position="243"/>
    </location>
</feature>
<sequence>MTIPATAAPAQGAAPAAAAITLKGVSKTFPGGMRALEGVDLTVPAGEFVAILGPSGCGKSTLLRIVADLMEADPGGSVEVDTPKELGVVFQTSNLLPWLTVEGNLTLGARLRGVPKADIAARVGPMLETLGLESFARKHPHELSGGMRQRAALGQTLICRPKTVLLDEPFGALDALTRDRLNVELLRLWQDLRQTVLLVTHSIPEAVFLADRVIVMSGRPGAIAEDLRIDIPRPRDPAETRALPEFTEAAQHLRKLMGVV</sequence>
<dbReference type="CDD" id="cd03293">
    <property type="entry name" value="ABC_NrtD_SsuB_transporters"/>
    <property type="match status" value="1"/>
</dbReference>
<keyword evidence="2" id="KW-0547">Nucleotide-binding</keyword>
<gene>
    <name evidence="5" type="ORF">GCM10017600_04820</name>
</gene>
<dbReference type="GO" id="GO:0016887">
    <property type="term" value="F:ATP hydrolysis activity"/>
    <property type="evidence" value="ECO:0007669"/>
    <property type="project" value="InterPro"/>
</dbReference>
<dbReference type="AlphaFoldDB" id="A0A9W6MAJ9"/>
<protein>
    <submittedName>
        <fullName evidence="5">ABC transporter ATP-binding protein</fullName>
    </submittedName>
</protein>
<dbReference type="SUPFAM" id="SSF52540">
    <property type="entry name" value="P-loop containing nucleoside triphosphate hydrolases"/>
    <property type="match status" value="1"/>
</dbReference>
<proteinExistence type="predicted"/>
<dbReference type="PROSITE" id="PS00211">
    <property type="entry name" value="ABC_TRANSPORTER_1"/>
    <property type="match status" value="1"/>
</dbReference>
<reference evidence="5" key="2">
    <citation type="submission" date="2023-01" db="EMBL/GenBank/DDBJ databases">
        <authorList>
            <person name="Sun Q."/>
            <person name="Evtushenko L."/>
        </authorList>
    </citation>
    <scope>NUCLEOTIDE SEQUENCE</scope>
    <source>
        <strain evidence="5">VKM Ac-2007</strain>
    </source>
</reference>
<dbReference type="InterPro" id="IPR003439">
    <property type="entry name" value="ABC_transporter-like_ATP-bd"/>
</dbReference>
<dbReference type="EMBL" id="BSEV01000001">
    <property type="protein sequence ID" value="GLK07077.1"/>
    <property type="molecule type" value="Genomic_DNA"/>
</dbReference>
<comment type="caution">
    <text evidence="5">The sequence shown here is derived from an EMBL/GenBank/DDBJ whole genome shotgun (WGS) entry which is preliminary data.</text>
</comment>
<dbReference type="RefSeq" id="WP_271215645.1">
    <property type="nucleotide sequence ID" value="NZ_BAAAVD010000006.1"/>
</dbReference>
<dbReference type="PROSITE" id="PS50893">
    <property type="entry name" value="ABC_TRANSPORTER_2"/>
    <property type="match status" value="1"/>
</dbReference>
<dbReference type="SMART" id="SM00382">
    <property type="entry name" value="AAA"/>
    <property type="match status" value="1"/>
</dbReference>
<evidence type="ECO:0000256" key="2">
    <source>
        <dbReference type="ARBA" id="ARBA00022741"/>
    </source>
</evidence>
<dbReference type="InterPro" id="IPR017871">
    <property type="entry name" value="ABC_transporter-like_CS"/>
</dbReference>
<dbReference type="GO" id="GO:0005524">
    <property type="term" value="F:ATP binding"/>
    <property type="evidence" value="ECO:0007669"/>
    <property type="project" value="UniProtKB-KW"/>
</dbReference>
<keyword evidence="1" id="KW-0813">Transport</keyword>
<evidence type="ECO:0000259" key="4">
    <source>
        <dbReference type="PROSITE" id="PS50893"/>
    </source>
</evidence>
<dbReference type="Gene3D" id="3.40.50.300">
    <property type="entry name" value="P-loop containing nucleotide triphosphate hydrolases"/>
    <property type="match status" value="1"/>
</dbReference>
<dbReference type="InterPro" id="IPR027417">
    <property type="entry name" value="P-loop_NTPase"/>
</dbReference>
<reference evidence="5" key="1">
    <citation type="journal article" date="2014" name="Int. J. Syst. Evol. Microbiol.">
        <title>Complete genome sequence of Corynebacterium casei LMG S-19264T (=DSM 44701T), isolated from a smear-ripened cheese.</title>
        <authorList>
            <consortium name="US DOE Joint Genome Institute (JGI-PGF)"/>
            <person name="Walter F."/>
            <person name="Albersmeier A."/>
            <person name="Kalinowski J."/>
            <person name="Ruckert C."/>
        </authorList>
    </citation>
    <scope>NUCLEOTIDE SEQUENCE</scope>
    <source>
        <strain evidence="5">VKM Ac-2007</strain>
    </source>
</reference>
<dbReference type="PANTHER" id="PTHR42788:SF13">
    <property type="entry name" value="ALIPHATIC SULFONATES IMPORT ATP-BINDING PROTEIN SSUB"/>
    <property type="match status" value="1"/>
</dbReference>
<dbReference type="Proteomes" id="UP001143474">
    <property type="component" value="Unassembled WGS sequence"/>
</dbReference>
<accession>A0A9W6MAJ9</accession>
<evidence type="ECO:0000313" key="6">
    <source>
        <dbReference type="Proteomes" id="UP001143474"/>
    </source>
</evidence>
<keyword evidence="6" id="KW-1185">Reference proteome</keyword>
<evidence type="ECO:0000313" key="5">
    <source>
        <dbReference type="EMBL" id="GLK07077.1"/>
    </source>
</evidence>
<dbReference type="Pfam" id="PF00005">
    <property type="entry name" value="ABC_tran"/>
    <property type="match status" value="1"/>
</dbReference>
<dbReference type="PANTHER" id="PTHR42788">
    <property type="entry name" value="TAURINE IMPORT ATP-BINDING PROTEIN-RELATED"/>
    <property type="match status" value="1"/>
</dbReference>
<dbReference type="InterPro" id="IPR003593">
    <property type="entry name" value="AAA+_ATPase"/>
</dbReference>
<dbReference type="InterPro" id="IPR050166">
    <property type="entry name" value="ABC_transporter_ATP-bind"/>
</dbReference>